<evidence type="ECO:0000313" key="2">
    <source>
        <dbReference type="EMBL" id="SVB36340.1"/>
    </source>
</evidence>
<dbReference type="AlphaFoldDB" id="A0A382DD20"/>
<sequence length="202" mass="22570">MKDLIKKHRDKLKPIAWVLLLLGILKISAYPVVNSLVALIGYILMVGSILEGEDSKRNKIKNILETLAWVLLLIGIIITSSPLRISASVVGAILIVCSILVGGYSMKIIEPLTSTWKRAIWSVVFLIVLNGILMEWTAINFSTEPHQTGWEFVGMIMLAGVIIPSSLFVTSFIGLWFEKIKIKLFFWIAVLILLGWVGPIWI</sequence>
<feature type="transmembrane region" description="Helical" evidence="1">
    <location>
        <begin position="153"/>
        <end position="177"/>
    </location>
</feature>
<feature type="non-terminal residue" evidence="2">
    <location>
        <position position="202"/>
    </location>
</feature>
<name>A0A382DD20_9ZZZZ</name>
<evidence type="ECO:0000256" key="1">
    <source>
        <dbReference type="SAM" id="Phobius"/>
    </source>
</evidence>
<proteinExistence type="predicted"/>
<feature type="transmembrane region" description="Helical" evidence="1">
    <location>
        <begin position="35"/>
        <end position="50"/>
    </location>
</feature>
<keyword evidence="1" id="KW-0472">Membrane</keyword>
<feature type="transmembrane region" description="Helical" evidence="1">
    <location>
        <begin position="62"/>
        <end position="79"/>
    </location>
</feature>
<accession>A0A382DD20</accession>
<gene>
    <name evidence="2" type="ORF">METZ01_LOCUS189194</name>
</gene>
<keyword evidence="1" id="KW-0812">Transmembrane</keyword>
<dbReference type="EMBL" id="UINC01038805">
    <property type="protein sequence ID" value="SVB36340.1"/>
    <property type="molecule type" value="Genomic_DNA"/>
</dbReference>
<organism evidence="2">
    <name type="scientific">marine metagenome</name>
    <dbReference type="NCBI Taxonomy" id="408172"/>
    <lineage>
        <taxon>unclassified sequences</taxon>
        <taxon>metagenomes</taxon>
        <taxon>ecological metagenomes</taxon>
    </lineage>
</organism>
<feature type="transmembrane region" description="Helical" evidence="1">
    <location>
        <begin position="184"/>
        <end position="201"/>
    </location>
</feature>
<keyword evidence="1" id="KW-1133">Transmembrane helix</keyword>
<feature type="non-terminal residue" evidence="2">
    <location>
        <position position="1"/>
    </location>
</feature>
<protein>
    <submittedName>
        <fullName evidence="2">Uncharacterized protein</fullName>
    </submittedName>
</protein>
<feature type="transmembrane region" description="Helical" evidence="1">
    <location>
        <begin position="85"/>
        <end position="106"/>
    </location>
</feature>
<feature type="transmembrane region" description="Helical" evidence="1">
    <location>
        <begin position="118"/>
        <end position="141"/>
    </location>
</feature>
<reference evidence="2" key="1">
    <citation type="submission" date="2018-05" db="EMBL/GenBank/DDBJ databases">
        <authorList>
            <person name="Lanie J.A."/>
            <person name="Ng W.-L."/>
            <person name="Kazmierczak K.M."/>
            <person name="Andrzejewski T.M."/>
            <person name="Davidsen T.M."/>
            <person name="Wayne K.J."/>
            <person name="Tettelin H."/>
            <person name="Glass J.I."/>
            <person name="Rusch D."/>
            <person name="Podicherti R."/>
            <person name="Tsui H.-C.T."/>
            <person name="Winkler M.E."/>
        </authorList>
    </citation>
    <scope>NUCLEOTIDE SEQUENCE</scope>
</reference>